<evidence type="ECO:0000256" key="3">
    <source>
        <dbReference type="ARBA" id="ARBA00022606"/>
    </source>
</evidence>
<evidence type="ECO:0000256" key="5">
    <source>
        <dbReference type="ARBA" id="ARBA00022725"/>
    </source>
</evidence>
<dbReference type="Pfam" id="PF02949">
    <property type="entry name" value="7tm_6"/>
    <property type="match status" value="1"/>
</dbReference>
<keyword evidence="3" id="KW-0716">Sensory transduction</keyword>
<keyword evidence="4" id="KW-0812">Transmembrane</keyword>
<keyword evidence="7" id="KW-0472">Membrane</keyword>
<dbReference type="GO" id="GO:0005886">
    <property type="term" value="C:plasma membrane"/>
    <property type="evidence" value="ECO:0007669"/>
    <property type="project" value="UniProtKB-SubCell"/>
</dbReference>
<dbReference type="PANTHER" id="PTHR21137">
    <property type="entry name" value="ODORANT RECEPTOR"/>
    <property type="match status" value="1"/>
</dbReference>
<proteinExistence type="evidence at transcript level"/>
<evidence type="ECO:0000256" key="1">
    <source>
        <dbReference type="ARBA" id="ARBA00004651"/>
    </source>
</evidence>
<dbReference type="PANTHER" id="PTHR21137:SF35">
    <property type="entry name" value="ODORANT RECEPTOR 19A-RELATED"/>
    <property type="match status" value="1"/>
</dbReference>
<sequence length="87" mass="10397">FLFIGTHLLSMLFRLFLFYYYANETLILSENLGQAVWESDWYLMPLNVKFMVLVFIQRTQKPLKFVLGRFYVMSLQSLISLLRVAYS</sequence>
<evidence type="ECO:0000256" key="4">
    <source>
        <dbReference type="ARBA" id="ARBA00022692"/>
    </source>
</evidence>
<evidence type="ECO:0000256" key="7">
    <source>
        <dbReference type="ARBA" id="ARBA00023136"/>
    </source>
</evidence>
<keyword evidence="5" id="KW-0552">Olfaction</keyword>
<keyword evidence="6" id="KW-1133">Transmembrane helix</keyword>
<feature type="non-terminal residue" evidence="10">
    <location>
        <position position="87"/>
    </location>
</feature>
<feature type="non-terminal residue" evidence="10">
    <location>
        <position position="1"/>
    </location>
</feature>
<evidence type="ECO:0000313" key="10">
    <source>
        <dbReference type="EMBL" id="JAA74423.1"/>
    </source>
</evidence>
<dbReference type="EMBL" id="GACR01000038">
    <property type="protein sequence ID" value="JAA74423.1"/>
    <property type="molecule type" value="mRNA"/>
</dbReference>
<reference evidence="10" key="1">
    <citation type="journal article" date="2013" name="BMC Genomics">
        <title>Antennal transcriptome analysis of the chemosensory gene families in the tree killing bark beetles, Ips typographus and Dendroctonus ponderosae (Coleoptera: Curculionidae: Scolytinae).</title>
        <authorList>
            <person name="Andersson M.N."/>
            <person name="Grosse-Wilde E."/>
            <person name="Keeling C.I."/>
            <person name="Bengtsson J.M."/>
            <person name="Yuen M.M."/>
            <person name="Li M."/>
            <person name="Hillbur Y."/>
            <person name="Bohlmann J."/>
            <person name="Hansson B.S."/>
            <person name="Schlyter F."/>
        </authorList>
    </citation>
    <scope>NUCLEOTIDE SEQUENCE</scope>
</reference>
<keyword evidence="9" id="KW-0807">Transducer</keyword>
<keyword evidence="2" id="KW-1003">Cell membrane</keyword>
<name>M3TZ08_IPSTY</name>
<evidence type="ECO:0000256" key="8">
    <source>
        <dbReference type="ARBA" id="ARBA00023170"/>
    </source>
</evidence>
<protein>
    <submittedName>
        <fullName evidence="10">Odorant receptor 30</fullName>
    </submittedName>
</protein>
<organism evidence="10">
    <name type="scientific">Ips typographus</name>
    <name type="common">European spruce bark beetle</name>
    <dbReference type="NCBI Taxonomy" id="55986"/>
    <lineage>
        <taxon>Eukaryota</taxon>
        <taxon>Metazoa</taxon>
        <taxon>Ecdysozoa</taxon>
        <taxon>Arthropoda</taxon>
        <taxon>Hexapoda</taxon>
        <taxon>Insecta</taxon>
        <taxon>Pterygota</taxon>
        <taxon>Neoptera</taxon>
        <taxon>Endopterygota</taxon>
        <taxon>Coleoptera</taxon>
        <taxon>Polyphaga</taxon>
        <taxon>Cucujiformia</taxon>
        <taxon>Curculionidae</taxon>
        <taxon>Scolytinae</taxon>
        <taxon>Ips</taxon>
    </lineage>
</organism>
<comment type="subcellular location">
    <subcellularLocation>
        <location evidence="1">Cell membrane</location>
        <topology evidence="1">Multi-pass membrane protein</topology>
    </subcellularLocation>
</comment>
<gene>
    <name evidence="10" type="primary">ItypOR30</name>
</gene>
<dbReference type="GO" id="GO:0004984">
    <property type="term" value="F:olfactory receptor activity"/>
    <property type="evidence" value="ECO:0007669"/>
    <property type="project" value="InterPro"/>
</dbReference>
<keyword evidence="8 10" id="KW-0675">Receptor</keyword>
<evidence type="ECO:0000256" key="9">
    <source>
        <dbReference type="ARBA" id="ARBA00023224"/>
    </source>
</evidence>
<accession>M3TZ08</accession>
<evidence type="ECO:0000256" key="6">
    <source>
        <dbReference type="ARBA" id="ARBA00022989"/>
    </source>
</evidence>
<dbReference type="GO" id="GO:0005549">
    <property type="term" value="F:odorant binding"/>
    <property type="evidence" value="ECO:0007669"/>
    <property type="project" value="InterPro"/>
</dbReference>
<dbReference type="InterPro" id="IPR004117">
    <property type="entry name" value="7tm6_olfct_rcpt"/>
</dbReference>
<dbReference type="GO" id="GO:0007165">
    <property type="term" value="P:signal transduction"/>
    <property type="evidence" value="ECO:0007669"/>
    <property type="project" value="UniProtKB-KW"/>
</dbReference>
<evidence type="ECO:0000256" key="2">
    <source>
        <dbReference type="ARBA" id="ARBA00022475"/>
    </source>
</evidence>
<dbReference type="AlphaFoldDB" id="M3TZ08"/>